<comment type="similarity">
    <text evidence="3">Belongs to the D-isomer specific 2-hydroxyacid dehydrogenase family.</text>
</comment>
<dbReference type="KEGG" id="srub:C2R22_00675"/>
<feature type="domain" description="D-isomer specific 2-hydroxyacid dehydrogenase catalytic" evidence="4">
    <location>
        <begin position="28"/>
        <end position="306"/>
    </location>
</feature>
<dbReference type="InterPro" id="IPR050223">
    <property type="entry name" value="D-isomer_2-hydroxyacid_DH"/>
</dbReference>
<dbReference type="OrthoDB" id="168224at2157"/>
<organism evidence="6 7">
    <name type="scientific">Salinigranum rubrum</name>
    <dbReference type="NCBI Taxonomy" id="755307"/>
    <lineage>
        <taxon>Archaea</taxon>
        <taxon>Methanobacteriati</taxon>
        <taxon>Methanobacteriota</taxon>
        <taxon>Stenosarchaea group</taxon>
        <taxon>Halobacteria</taxon>
        <taxon>Halobacteriales</taxon>
        <taxon>Haloferacaceae</taxon>
        <taxon>Salinigranum</taxon>
    </lineage>
</organism>
<dbReference type="RefSeq" id="WP_103423861.1">
    <property type="nucleotide sequence ID" value="NZ_CP026309.1"/>
</dbReference>
<dbReference type="Pfam" id="PF02826">
    <property type="entry name" value="2-Hacid_dh_C"/>
    <property type="match status" value="1"/>
</dbReference>
<evidence type="ECO:0000256" key="2">
    <source>
        <dbReference type="ARBA" id="ARBA00023027"/>
    </source>
</evidence>
<dbReference type="Pfam" id="PF00389">
    <property type="entry name" value="2-Hacid_dh"/>
    <property type="match status" value="1"/>
</dbReference>
<accession>A0A2I8VEJ3</accession>
<name>A0A2I8VEJ3_9EURY</name>
<dbReference type="InterPro" id="IPR036291">
    <property type="entry name" value="NAD(P)-bd_dom_sf"/>
</dbReference>
<evidence type="ECO:0000259" key="4">
    <source>
        <dbReference type="Pfam" id="PF00389"/>
    </source>
</evidence>
<feature type="domain" description="D-isomer specific 2-hydroxyacid dehydrogenase NAD-binding" evidence="5">
    <location>
        <begin position="114"/>
        <end position="288"/>
    </location>
</feature>
<dbReference type="CDD" id="cd05300">
    <property type="entry name" value="2-Hacid_dh_1"/>
    <property type="match status" value="1"/>
</dbReference>
<dbReference type="InterPro" id="IPR006139">
    <property type="entry name" value="D-isomer_2_OHA_DH_cat_dom"/>
</dbReference>
<dbReference type="PANTHER" id="PTHR10996">
    <property type="entry name" value="2-HYDROXYACID DEHYDROGENASE-RELATED"/>
    <property type="match status" value="1"/>
</dbReference>
<keyword evidence="1 3" id="KW-0560">Oxidoreductase</keyword>
<dbReference type="SUPFAM" id="SSF52283">
    <property type="entry name" value="Formate/glycerate dehydrogenase catalytic domain-like"/>
    <property type="match status" value="1"/>
</dbReference>
<dbReference type="GO" id="GO:0030267">
    <property type="term" value="F:glyoxylate reductase (NADPH) activity"/>
    <property type="evidence" value="ECO:0007669"/>
    <property type="project" value="TreeGrafter"/>
</dbReference>
<dbReference type="GO" id="GO:0005829">
    <property type="term" value="C:cytosol"/>
    <property type="evidence" value="ECO:0007669"/>
    <property type="project" value="TreeGrafter"/>
</dbReference>
<proteinExistence type="inferred from homology"/>
<evidence type="ECO:0000259" key="5">
    <source>
        <dbReference type="Pfam" id="PF02826"/>
    </source>
</evidence>
<evidence type="ECO:0000313" key="7">
    <source>
        <dbReference type="Proteomes" id="UP000236584"/>
    </source>
</evidence>
<dbReference type="GeneID" id="35590558"/>
<evidence type="ECO:0000256" key="3">
    <source>
        <dbReference type="RuleBase" id="RU003719"/>
    </source>
</evidence>
<dbReference type="FunFam" id="3.40.50.720:FF:000363">
    <property type="entry name" value="D-isomer specific 2-hydroxyacid dehydrogenase"/>
    <property type="match status" value="1"/>
</dbReference>
<dbReference type="GO" id="GO:0051287">
    <property type="term" value="F:NAD binding"/>
    <property type="evidence" value="ECO:0007669"/>
    <property type="project" value="InterPro"/>
</dbReference>
<dbReference type="SUPFAM" id="SSF51735">
    <property type="entry name" value="NAD(P)-binding Rossmann-fold domains"/>
    <property type="match status" value="1"/>
</dbReference>
<protein>
    <submittedName>
        <fullName evidence="6">Hydroxyacid dehydrogenase</fullName>
    </submittedName>
</protein>
<evidence type="ECO:0000313" key="6">
    <source>
        <dbReference type="EMBL" id="AUV80353.1"/>
    </source>
</evidence>
<dbReference type="PANTHER" id="PTHR10996:SF178">
    <property type="entry name" value="2-HYDROXYACID DEHYDROGENASE YGL185C-RELATED"/>
    <property type="match status" value="1"/>
</dbReference>
<gene>
    <name evidence="6" type="ORF">C2R22_00675</name>
</gene>
<dbReference type="EMBL" id="CP026309">
    <property type="protein sequence ID" value="AUV80353.1"/>
    <property type="molecule type" value="Genomic_DNA"/>
</dbReference>
<evidence type="ECO:0000256" key="1">
    <source>
        <dbReference type="ARBA" id="ARBA00023002"/>
    </source>
</evidence>
<sequence length="323" mass="34972">MTDDGPDVVVLREGVHGVSTTEYAEALRERLPADVNVARARTADEERELVPSARVVTGHRIDESLIADATRMRVFACASAGYDHLPLGALEDAGVAVTNASGVHGPNIAEHVVGVVLQFAREFRRFWRQQERHEWRRGQATELYGSTVTVFGLGAIGQAVVDRLEPFSVDTVGVRYSPEKGGPTDEVVGFDDHRGVDDALARSDYVVLACPLTETTRGIIDAAALTTMEPHAVLVNVGRGPLVETDALVAALQKNAIGGAALDVTDPEPLPPNHPLWDLENAFITPHASGHTPRYYQRLADVLAANWAAVDADELDDLRNRVR</sequence>
<keyword evidence="2" id="KW-0520">NAD</keyword>
<dbReference type="AlphaFoldDB" id="A0A2I8VEJ3"/>
<dbReference type="GO" id="GO:0016618">
    <property type="term" value="F:hydroxypyruvate reductase [NAD(P)H] activity"/>
    <property type="evidence" value="ECO:0007669"/>
    <property type="project" value="TreeGrafter"/>
</dbReference>
<dbReference type="InterPro" id="IPR006140">
    <property type="entry name" value="D-isomer_DH_NAD-bd"/>
</dbReference>
<dbReference type="Proteomes" id="UP000236584">
    <property type="component" value="Chromosome"/>
</dbReference>
<reference evidence="6 7" key="1">
    <citation type="submission" date="2018-01" db="EMBL/GenBank/DDBJ databases">
        <title>Complete genome sequence of Salinigranum rubrum GX10T, an extremely halophilic archaeon isolated from a marine solar saltern.</title>
        <authorList>
            <person name="Han S."/>
        </authorList>
    </citation>
    <scope>NUCLEOTIDE SEQUENCE [LARGE SCALE GENOMIC DNA]</scope>
    <source>
        <strain evidence="6 7">GX10</strain>
    </source>
</reference>
<keyword evidence="7" id="KW-1185">Reference proteome</keyword>
<dbReference type="Gene3D" id="3.40.50.720">
    <property type="entry name" value="NAD(P)-binding Rossmann-like Domain"/>
    <property type="match status" value="2"/>
</dbReference>